<accession>A0A3P5Z7N1</accession>
<dbReference type="Gramene" id="A01p13590.2_BraZ1">
    <property type="protein sequence ID" value="A01p13590.2_BraZ1.CDS"/>
    <property type="gene ID" value="A01g13590.2_BraZ1"/>
</dbReference>
<dbReference type="EMBL" id="LS974617">
    <property type="protein sequence ID" value="CAG7887283.1"/>
    <property type="molecule type" value="Genomic_DNA"/>
</dbReference>
<dbReference type="EMBL" id="LR031571">
    <property type="protein sequence ID" value="VDC74799.1"/>
    <property type="molecule type" value="Genomic_DNA"/>
</dbReference>
<evidence type="ECO:0000256" key="1">
    <source>
        <dbReference type="SAM" id="SignalP"/>
    </source>
</evidence>
<evidence type="ECO:0008006" key="4">
    <source>
        <dbReference type="Google" id="ProtNLM"/>
    </source>
</evidence>
<reference evidence="3" key="1">
    <citation type="submission" date="2018-11" db="EMBL/GenBank/DDBJ databases">
        <authorList>
            <consortium name="Genoscope - CEA"/>
            <person name="William W."/>
        </authorList>
    </citation>
    <scope>NUCLEOTIDE SEQUENCE</scope>
</reference>
<feature type="chain" id="PRO_5039801695" description="Knottin scorpion toxin-like domain-containing protein" evidence="1">
    <location>
        <begin position="27"/>
        <end position="85"/>
    </location>
</feature>
<dbReference type="Proteomes" id="UP000694005">
    <property type="component" value="Chromosome A01"/>
</dbReference>
<dbReference type="AlphaFoldDB" id="A0A3P5Z7N1"/>
<protein>
    <recommendedName>
        <fullName evidence="4">Knottin scorpion toxin-like domain-containing protein</fullName>
    </recommendedName>
</protein>
<proteinExistence type="predicted"/>
<keyword evidence="1" id="KW-0732">Signal</keyword>
<evidence type="ECO:0000313" key="3">
    <source>
        <dbReference type="EMBL" id="VDC74799.1"/>
    </source>
</evidence>
<feature type="signal peptide" evidence="1">
    <location>
        <begin position="1"/>
        <end position="26"/>
    </location>
</feature>
<evidence type="ECO:0000313" key="2">
    <source>
        <dbReference type="EMBL" id="CAG7887283.1"/>
    </source>
</evidence>
<sequence length="85" mass="9151">MKSLRLSIAVLAAVFVCLSILQSTRAVAAFPPSVKCIIPYGQCTPSDPPGETCNERCLKSKRIQTKGGQCITNPGYCMCCYDFGV</sequence>
<gene>
    <name evidence="3" type="ORF">BRAA01T01301Z</name>
    <name evidence="2" type="ORF">BRAPAZ1V2_A01P13590.2</name>
</gene>
<name>A0A3P5Z7N1_BRACM</name>
<organism evidence="3">
    <name type="scientific">Brassica campestris</name>
    <name type="common">Field mustard</name>
    <dbReference type="NCBI Taxonomy" id="3711"/>
    <lineage>
        <taxon>Eukaryota</taxon>
        <taxon>Viridiplantae</taxon>
        <taxon>Streptophyta</taxon>
        <taxon>Embryophyta</taxon>
        <taxon>Tracheophyta</taxon>
        <taxon>Spermatophyta</taxon>
        <taxon>Magnoliopsida</taxon>
        <taxon>eudicotyledons</taxon>
        <taxon>Gunneridae</taxon>
        <taxon>Pentapetalae</taxon>
        <taxon>rosids</taxon>
        <taxon>malvids</taxon>
        <taxon>Brassicales</taxon>
        <taxon>Brassicaceae</taxon>
        <taxon>Brassiceae</taxon>
        <taxon>Brassica</taxon>
    </lineage>
</organism>